<name>B1YCP5_PYRNV</name>
<evidence type="ECO:0000313" key="3">
    <source>
        <dbReference type="EMBL" id="ACB39558.1"/>
    </source>
</evidence>
<evidence type="ECO:0000313" key="4">
    <source>
        <dbReference type="Proteomes" id="UP000001694"/>
    </source>
</evidence>
<dbReference type="InterPro" id="IPR019887">
    <property type="entry name" value="Tscrpt_reg_AsnC/Lrp_C"/>
</dbReference>
<keyword evidence="4" id="KW-1185">Reference proteome</keyword>
<dbReference type="AlphaFoldDB" id="B1YCP5"/>
<dbReference type="InterPro" id="IPR050684">
    <property type="entry name" value="HTH-Siroheme_Decarb"/>
</dbReference>
<dbReference type="SUPFAM" id="SSF54909">
    <property type="entry name" value="Dimeric alpha+beta barrel"/>
    <property type="match status" value="1"/>
</dbReference>
<dbReference type="Pfam" id="PF01037">
    <property type="entry name" value="AsnC_trans_reg"/>
    <property type="match status" value="1"/>
</dbReference>
<dbReference type="Proteomes" id="UP000001694">
    <property type="component" value="Chromosome"/>
</dbReference>
<dbReference type="PANTHER" id="PTHR43413">
    <property type="entry name" value="TRANSCRIPTIONAL REGULATOR, ASNC FAMILY"/>
    <property type="match status" value="1"/>
</dbReference>
<sequence>MTPQLRQSAIFIKEGLFFHMVEAFVFVNTEIGAEDEVMEALVKIPEVKEAMIVYGPYDLVVRISTDTAENLRKLITEKIRKMSKIKSTTTLIIAKSIVK</sequence>
<evidence type="ECO:0000256" key="1">
    <source>
        <dbReference type="ARBA" id="ARBA00029440"/>
    </source>
</evidence>
<dbReference type="Gene3D" id="3.30.70.920">
    <property type="match status" value="1"/>
</dbReference>
<dbReference type="eggNOG" id="arCOG01117">
    <property type="taxonomic scope" value="Archaea"/>
</dbReference>
<reference evidence="3" key="1">
    <citation type="submission" date="2008-03" db="EMBL/GenBank/DDBJ databases">
        <title>Complete sequence of Thermoproteus neutrophilus V24Sta.</title>
        <authorList>
            <consortium name="US DOE Joint Genome Institute"/>
            <person name="Copeland A."/>
            <person name="Lucas S."/>
            <person name="Lapidus A."/>
            <person name="Glavina del Rio T."/>
            <person name="Dalin E."/>
            <person name="Tice H."/>
            <person name="Bruce D."/>
            <person name="Goodwin L."/>
            <person name="Pitluck S."/>
            <person name="Sims D."/>
            <person name="Brettin T."/>
            <person name="Detter J.C."/>
            <person name="Han C."/>
            <person name="Kuske C.R."/>
            <person name="Schmutz J."/>
            <person name="Larimer F."/>
            <person name="Land M."/>
            <person name="Hauser L."/>
            <person name="Kyrpides N."/>
            <person name="Mikhailova N."/>
            <person name="Biddle J.F."/>
            <person name="Zhang Z."/>
            <person name="Fitz-Gibbon S.T."/>
            <person name="Lowe T.M."/>
            <person name="Saltikov C."/>
            <person name="House C.H."/>
            <person name="Richardson P."/>
        </authorList>
    </citation>
    <scope>NUCLEOTIDE SEQUENCE [LARGE SCALE GENOMIC DNA]</scope>
    <source>
        <strain evidence="3">V24Sta</strain>
    </source>
</reference>
<evidence type="ECO:0000259" key="2">
    <source>
        <dbReference type="Pfam" id="PF01037"/>
    </source>
</evidence>
<dbReference type="PANTHER" id="PTHR43413:SF6">
    <property type="entry name" value="REGULATORY PROTEIN ASNC"/>
    <property type="match status" value="1"/>
</dbReference>
<dbReference type="STRING" id="444157.Tneu_0619"/>
<gene>
    <name evidence="3" type="ordered locus">Tneu_0619</name>
</gene>
<dbReference type="HOGENOM" id="CLU_170329_2_2_2"/>
<dbReference type="KEGG" id="tne:Tneu_0619"/>
<dbReference type="InterPro" id="IPR011008">
    <property type="entry name" value="Dimeric_a/b-barrel"/>
</dbReference>
<dbReference type="EMBL" id="CP001014">
    <property type="protein sequence ID" value="ACB39558.1"/>
    <property type="molecule type" value="Genomic_DNA"/>
</dbReference>
<protein>
    <submittedName>
        <fullName evidence="3">Transcriptional regulator, AsnC family</fullName>
    </submittedName>
</protein>
<comment type="pathway">
    <text evidence="1">Amino-acid biosynthesis.</text>
</comment>
<feature type="domain" description="Transcription regulator AsnC/Lrp ligand binding" evidence="2">
    <location>
        <begin position="25"/>
        <end position="95"/>
    </location>
</feature>
<organism evidence="3 4">
    <name type="scientific">Pyrobaculum neutrophilum (strain DSM 2338 / JCM 9278 / NBRC 100436 / V24Sta)</name>
    <name type="common">Thermoproteus neutrophilus</name>
    <dbReference type="NCBI Taxonomy" id="444157"/>
    <lineage>
        <taxon>Archaea</taxon>
        <taxon>Thermoproteota</taxon>
        <taxon>Thermoprotei</taxon>
        <taxon>Thermoproteales</taxon>
        <taxon>Thermoproteaceae</taxon>
        <taxon>Pyrobaculum</taxon>
    </lineage>
</organism>
<accession>B1YCP5</accession>
<proteinExistence type="predicted"/>